<dbReference type="STRING" id="714943.Mucpa_6485"/>
<dbReference type="PANTHER" id="PTHR31571:SF1">
    <property type="entry name" value="ALTERED INHERITANCE OF MITOCHONDRIA PROTEIN 6"/>
    <property type="match status" value="1"/>
</dbReference>
<dbReference type="OrthoDB" id="9794455at2"/>
<organism evidence="2 3">
    <name type="scientific">Mucilaginibacter paludis DSM 18603</name>
    <dbReference type="NCBI Taxonomy" id="714943"/>
    <lineage>
        <taxon>Bacteria</taxon>
        <taxon>Pseudomonadati</taxon>
        <taxon>Bacteroidota</taxon>
        <taxon>Sphingobacteriia</taxon>
        <taxon>Sphingobacteriales</taxon>
        <taxon>Sphingobacteriaceae</taxon>
        <taxon>Mucilaginibacter</taxon>
    </lineage>
</organism>
<dbReference type="GO" id="GO:0006629">
    <property type="term" value="P:lipid metabolic process"/>
    <property type="evidence" value="ECO:0007669"/>
    <property type="project" value="InterPro"/>
</dbReference>
<reference evidence="2" key="1">
    <citation type="submission" date="2011-09" db="EMBL/GenBank/DDBJ databases">
        <title>The permanent draft genome of Mucilaginibacter paludis DSM 18603.</title>
        <authorList>
            <consortium name="US DOE Joint Genome Institute (JGI-PGF)"/>
            <person name="Lucas S."/>
            <person name="Han J."/>
            <person name="Lapidus A."/>
            <person name="Bruce D."/>
            <person name="Goodwin L."/>
            <person name="Pitluck S."/>
            <person name="Peters L."/>
            <person name="Kyrpides N."/>
            <person name="Mavromatis K."/>
            <person name="Ivanova N."/>
            <person name="Mikhailova N."/>
            <person name="Held B."/>
            <person name="Detter J.C."/>
            <person name="Tapia R."/>
            <person name="Han C."/>
            <person name="Land M."/>
            <person name="Hauser L."/>
            <person name="Markowitz V."/>
            <person name="Cheng J.-F."/>
            <person name="Hugenholtz P."/>
            <person name="Woyke T."/>
            <person name="Wu D."/>
            <person name="Tindall B."/>
            <person name="Brambilla E."/>
            <person name="Klenk H.-P."/>
            <person name="Eisen J.A."/>
        </authorList>
    </citation>
    <scope>NUCLEOTIDE SEQUENCE [LARGE SCALE GENOMIC DNA]</scope>
    <source>
        <strain evidence="2">DSM 18603</strain>
    </source>
</reference>
<evidence type="ECO:0000313" key="3">
    <source>
        <dbReference type="Proteomes" id="UP000002774"/>
    </source>
</evidence>
<keyword evidence="3" id="KW-1185">Reference proteome</keyword>
<accession>H1Y9N6</accession>
<name>H1Y9N6_9SPHI</name>
<dbReference type="GO" id="GO:0008081">
    <property type="term" value="F:phosphoric diester hydrolase activity"/>
    <property type="evidence" value="ECO:0007669"/>
    <property type="project" value="InterPro"/>
</dbReference>
<dbReference type="CDD" id="cd08577">
    <property type="entry name" value="PI-PLCc_GDPD_SF_unchar3"/>
    <property type="match status" value="1"/>
</dbReference>
<dbReference type="HOGENOM" id="CLU_031561_3_0_10"/>
<evidence type="ECO:0000313" key="2">
    <source>
        <dbReference type="EMBL" id="EHQ30538.1"/>
    </source>
</evidence>
<dbReference type="Gene3D" id="3.20.20.190">
    <property type="entry name" value="Phosphatidylinositol (PI) phosphodiesterase"/>
    <property type="match status" value="1"/>
</dbReference>
<dbReference type="eggNOG" id="COG0613">
    <property type="taxonomic scope" value="Bacteria"/>
</dbReference>
<dbReference type="SUPFAM" id="SSF51695">
    <property type="entry name" value="PLC-like phosphodiesterases"/>
    <property type="match status" value="1"/>
</dbReference>
<evidence type="ECO:0000256" key="1">
    <source>
        <dbReference type="ARBA" id="ARBA00014286"/>
    </source>
</evidence>
<proteinExistence type="predicted"/>
<dbReference type="InterPro" id="IPR017946">
    <property type="entry name" value="PLC-like_Pdiesterase_TIM-brl"/>
</dbReference>
<dbReference type="Pfam" id="PF13653">
    <property type="entry name" value="GDPD_2"/>
    <property type="match status" value="1"/>
</dbReference>
<dbReference type="InterPro" id="IPR051236">
    <property type="entry name" value="HAT_RTT109-like"/>
</dbReference>
<dbReference type="AlphaFoldDB" id="H1Y9N6"/>
<dbReference type="RefSeq" id="WP_008512347.1">
    <property type="nucleotide sequence ID" value="NZ_CM001403.1"/>
</dbReference>
<dbReference type="PANTHER" id="PTHR31571">
    <property type="entry name" value="ALTERED INHERITANCE OF MITOCHONDRIA PROTEIN 6"/>
    <property type="match status" value="1"/>
</dbReference>
<sequence>MPAATFCYKHAKLLPFILIILMGFRANSQTVPLVNAFAHNDYWHKRPLFDALDNGYNHIEADVYLRRGKLIVAHILPIFRRKKELERLYFKPLQDCIDGENKAFTGLTYPVTLMIDVKSGADGTYRQLECMLDKYKSLISGYEDGKFVQRQITVVLSGHKPEKLLKAQQNRLAFMDEDLIKAQRDTLSANFYQMASCKYSRLIKWTGKGEFPADQRQRLCDYVHTAHLYGKKVRLWNSPDNSVVWKELLSCGVDLINTDKLVKLKNFLLNENKSFANVN</sequence>
<dbReference type="Proteomes" id="UP000002774">
    <property type="component" value="Chromosome"/>
</dbReference>
<dbReference type="EMBL" id="CM001403">
    <property type="protein sequence ID" value="EHQ30538.1"/>
    <property type="molecule type" value="Genomic_DNA"/>
</dbReference>
<protein>
    <recommendedName>
        <fullName evidence="1">Altered inheritance of mitochondria protein 6</fullName>
    </recommendedName>
</protein>
<dbReference type="InterPro" id="IPR039559">
    <property type="entry name" value="AIM6_PI-PLC-like_dom"/>
</dbReference>
<gene>
    <name evidence="2" type="ORF">Mucpa_6485</name>
</gene>